<organism evidence="4 5">
    <name type="scientific">Paramicrobacterium humi</name>
    <dbReference type="NCBI Taxonomy" id="640635"/>
    <lineage>
        <taxon>Bacteria</taxon>
        <taxon>Bacillati</taxon>
        <taxon>Actinomycetota</taxon>
        <taxon>Actinomycetes</taxon>
        <taxon>Micrococcales</taxon>
        <taxon>Microbacteriaceae</taxon>
        <taxon>Paramicrobacterium</taxon>
    </lineage>
</organism>
<feature type="domain" description="DUF112" evidence="3">
    <location>
        <begin position="17"/>
        <end position="436"/>
    </location>
</feature>
<feature type="transmembrane region" description="Helical" evidence="2">
    <location>
        <begin position="139"/>
        <end position="156"/>
    </location>
</feature>
<evidence type="ECO:0000256" key="1">
    <source>
        <dbReference type="SAM" id="MobiDB-lite"/>
    </source>
</evidence>
<proteinExistence type="predicted"/>
<feature type="transmembrane region" description="Helical" evidence="2">
    <location>
        <begin position="351"/>
        <end position="373"/>
    </location>
</feature>
<keyword evidence="2" id="KW-0472">Membrane</keyword>
<feature type="transmembrane region" description="Helical" evidence="2">
    <location>
        <begin position="163"/>
        <end position="181"/>
    </location>
</feature>
<dbReference type="Pfam" id="PF01970">
    <property type="entry name" value="TctA"/>
    <property type="match status" value="1"/>
</dbReference>
<dbReference type="STRING" id="640635.SAMN04489806_1388"/>
<dbReference type="PANTHER" id="PTHR35342">
    <property type="entry name" value="TRICARBOXYLIC TRANSPORT PROTEIN"/>
    <property type="match status" value="1"/>
</dbReference>
<evidence type="ECO:0000313" key="4">
    <source>
        <dbReference type="EMBL" id="SEB64551.1"/>
    </source>
</evidence>
<feature type="transmembrane region" description="Helical" evidence="2">
    <location>
        <begin position="20"/>
        <end position="44"/>
    </location>
</feature>
<feature type="transmembrane region" description="Helical" evidence="2">
    <location>
        <begin position="201"/>
        <end position="217"/>
    </location>
</feature>
<protein>
    <submittedName>
        <fullName evidence="4">Putative tricarboxylic transport membrane protein</fullName>
    </submittedName>
</protein>
<gene>
    <name evidence="4" type="ORF">SAMN04489806_1388</name>
</gene>
<dbReference type="AlphaFoldDB" id="A0A1H4L1E0"/>
<dbReference type="OrthoDB" id="9781349at2"/>
<keyword evidence="2" id="KW-0812">Transmembrane</keyword>
<dbReference type="EMBL" id="FNRY01000001">
    <property type="protein sequence ID" value="SEB64551.1"/>
    <property type="molecule type" value="Genomic_DNA"/>
</dbReference>
<feature type="region of interest" description="Disordered" evidence="1">
    <location>
        <begin position="497"/>
        <end position="517"/>
    </location>
</feature>
<feature type="transmembrane region" description="Helical" evidence="2">
    <location>
        <begin position="251"/>
        <end position="277"/>
    </location>
</feature>
<evidence type="ECO:0000259" key="3">
    <source>
        <dbReference type="Pfam" id="PF01970"/>
    </source>
</evidence>
<name>A0A1H4L1E0_9MICO</name>
<feature type="transmembrane region" description="Helical" evidence="2">
    <location>
        <begin position="460"/>
        <end position="482"/>
    </location>
</feature>
<keyword evidence="5" id="KW-1185">Reference proteome</keyword>
<keyword evidence="2" id="KW-1133">Transmembrane helix</keyword>
<feature type="transmembrane region" description="Helical" evidence="2">
    <location>
        <begin position="105"/>
        <end position="133"/>
    </location>
</feature>
<dbReference type="InterPro" id="IPR002823">
    <property type="entry name" value="DUF112_TM"/>
</dbReference>
<evidence type="ECO:0000313" key="5">
    <source>
        <dbReference type="Proteomes" id="UP000199183"/>
    </source>
</evidence>
<dbReference type="Proteomes" id="UP000199183">
    <property type="component" value="Unassembled WGS sequence"/>
</dbReference>
<sequence>MNPVLEGLTALLDPTVLFGMAVGIGLGMLVGAFPGITATMAVALASGFTLTMSPVQGLAVLLSIYTGANFGDRIPAILVNTPGTPAAISTTFDGYPLAKQGKAGLALVISGFAAAIGILLSMVVFSVAAVPIASFALNFGPYEFFALVVLGLTVMISISSKSLVKGIIAGLFGLFLATIGHDPITADARFTFGLDVLADKLDFIAVVIGLFGIAEVFDQMLSHSKLRLKPVASLGRWWPNKQEYKQMGKPLVIGSIIGTIVGIVPAAGGDIAGLIGWDRAKALSKKPEQYGNGSYEGLVAADSASTSTLGGALTTTMALGIPGDSVNAVMLGSMLIWGLQPGPQLFASQPALVASIAGIMVISTIVSLGLNLFRIRGLVKILDLPRNYLWASVLILCVIGTYATTNDINTVVVMLCAGAVGVLMKRTGFPAGPVVLGLLLGPLAESNLRRALVIDGPAGFVTNPIALVLLVFAILAFVGTLYSRIRGRQKELAAARTAVDSPLEHETTNSNTKTEGK</sequence>
<evidence type="ECO:0000256" key="2">
    <source>
        <dbReference type="SAM" id="Phobius"/>
    </source>
</evidence>
<feature type="compositionally biased region" description="Polar residues" evidence="1">
    <location>
        <begin position="508"/>
        <end position="517"/>
    </location>
</feature>
<feature type="transmembrane region" description="Helical" evidence="2">
    <location>
        <begin position="385"/>
        <end position="402"/>
    </location>
</feature>
<reference evidence="4 5" key="1">
    <citation type="submission" date="2016-10" db="EMBL/GenBank/DDBJ databases">
        <authorList>
            <person name="de Groot N.N."/>
        </authorList>
    </citation>
    <scope>NUCLEOTIDE SEQUENCE [LARGE SCALE GENOMIC DNA]</scope>
    <source>
        <strain evidence="4 5">DSM 21799</strain>
    </source>
</reference>
<dbReference type="RefSeq" id="WP_091181826.1">
    <property type="nucleotide sequence ID" value="NZ_FNRY01000001.1"/>
</dbReference>
<dbReference type="PANTHER" id="PTHR35342:SF5">
    <property type="entry name" value="TRICARBOXYLIC TRANSPORT PROTEIN"/>
    <property type="match status" value="1"/>
</dbReference>
<accession>A0A1H4L1E0</accession>